<keyword evidence="3" id="KW-1185">Reference proteome</keyword>
<gene>
    <name evidence="2" type="ORF">D9611_008724</name>
</gene>
<protein>
    <submittedName>
        <fullName evidence="2">Uncharacterized protein</fullName>
    </submittedName>
</protein>
<evidence type="ECO:0000256" key="1">
    <source>
        <dbReference type="SAM" id="MobiDB-lite"/>
    </source>
</evidence>
<accession>A0A8H5CBV6</accession>
<dbReference type="OrthoDB" id="192748at2759"/>
<dbReference type="Proteomes" id="UP000541558">
    <property type="component" value="Unassembled WGS sequence"/>
</dbReference>
<feature type="region of interest" description="Disordered" evidence="1">
    <location>
        <begin position="15"/>
        <end position="46"/>
    </location>
</feature>
<evidence type="ECO:0000313" key="3">
    <source>
        <dbReference type="Proteomes" id="UP000541558"/>
    </source>
</evidence>
<name>A0A8H5CBV6_9AGAR</name>
<organism evidence="2 3">
    <name type="scientific">Ephemerocybe angulata</name>
    <dbReference type="NCBI Taxonomy" id="980116"/>
    <lineage>
        <taxon>Eukaryota</taxon>
        <taxon>Fungi</taxon>
        <taxon>Dikarya</taxon>
        <taxon>Basidiomycota</taxon>
        <taxon>Agaricomycotina</taxon>
        <taxon>Agaricomycetes</taxon>
        <taxon>Agaricomycetidae</taxon>
        <taxon>Agaricales</taxon>
        <taxon>Agaricineae</taxon>
        <taxon>Psathyrellaceae</taxon>
        <taxon>Ephemerocybe</taxon>
    </lineage>
</organism>
<feature type="compositionally biased region" description="Basic and acidic residues" evidence="1">
    <location>
        <begin position="27"/>
        <end position="46"/>
    </location>
</feature>
<reference evidence="2 3" key="1">
    <citation type="journal article" date="2020" name="ISME J.">
        <title>Uncovering the hidden diversity of litter-decomposition mechanisms in mushroom-forming fungi.</title>
        <authorList>
            <person name="Floudas D."/>
            <person name="Bentzer J."/>
            <person name="Ahren D."/>
            <person name="Johansson T."/>
            <person name="Persson P."/>
            <person name="Tunlid A."/>
        </authorList>
    </citation>
    <scope>NUCLEOTIDE SEQUENCE [LARGE SCALE GENOMIC DNA]</scope>
    <source>
        <strain evidence="2 3">CBS 175.51</strain>
    </source>
</reference>
<dbReference type="AlphaFoldDB" id="A0A8H5CBV6"/>
<dbReference type="EMBL" id="JAACJK010000010">
    <property type="protein sequence ID" value="KAF5338957.1"/>
    <property type="molecule type" value="Genomic_DNA"/>
</dbReference>
<proteinExistence type="predicted"/>
<evidence type="ECO:0000313" key="2">
    <source>
        <dbReference type="EMBL" id="KAF5338957.1"/>
    </source>
</evidence>
<comment type="caution">
    <text evidence="2">The sequence shown here is derived from an EMBL/GenBank/DDBJ whole genome shotgun (WGS) entry which is preliminary data.</text>
</comment>
<sequence>MLSLLPRRALLQHAARPALRSAPRRNAHTEVQKPPGSEKEGGSDDFRPSWVYSLSRLGSHAIIPAVALYAVFLYDWGDQEHVFMPPRRWLAKVKQSYFKLSPEEERLLNAEIVEQRVRRLPPGTRLDLESPPLDQIRAELEASEKELS</sequence>